<dbReference type="Pfam" id="PF00583">
    <property type="entry name" value="Acetyltransf_1"/>
    <property type="match status" value="1"/>
</dbReference>
<dbReference type="PROSITE" id="PS51186">
    <property type="entry name" value="GNAT"/>
    <property type="match status" value="1"/>
</dbReference>
<dbReference type="SUPFAM" id="SSF55729">
    <property type="entry name" value="Acyl-CoA N-acyltransferases (Nat)"/>
    <property type="match status" value="1"/>
</dbReference>
<name>A0A7V9YY30_9BACL</name>
<dbReference type="InterPro" id="IPR000182">
    <property type="entry name" value="GNAT_dom"/>
</dbReference>
<organism evidence="2 3">
    <name type="scientific">[Anoxybacillus] calidus</name>
    <dbReference type="NCBI Taxonomy" id="575178"/>
    <lineage>
        <taxon>Bacteria</taxon>
        <taxon>Bacillati</taxon>
        <taxon>Bacillota</taxon>
        <taxon>Bacilli</taxon>
        <taxon>Bacillales</taxon>
        <taxon>Anoxybacillaceae</taxon>
        <taxon>Paranoxybacillus</taxon>
    </lineage>
</organism>
<gene>
    <name evidence="2" type="ORF">HNQ85_000608</name>
</gene>
<sequence>MLELIRYIDVLSFKQDVIPFLEQYEGENNLPLGVLMNIKEEEEPIYMATVSKNGVLSLVLLQTHPRQMILSKSLPFTSEEVKELAGKLYIDYPNIPGLIGESKLVKSLANEIARLKNREIHIHMEQRVYVLREVKKKASDRGTLRLAESRDLPIVERWAYCFCEDVGEPVSALEAAQKAKDMIEKERLYLWENDGRLVSMACWLRPTKTNVTVGFVYTPPEERKKGYASDCVSALTQHLLDSGYQTTSLYTDLANLTSNKIYMEIGYEPVMDSTVVFIK</sequence>
<keyword evidence="3" id="KW-1185">Reference proteome</keyword>
<feature type="domain" description="N-acetyltransferase" evidence="1">
    <location>
        <begin position="129"/>
        <end position="279"/>
    </location>
</feature>
<evidence type="ECO:0000259" key="1">
    <source>
        <dbReference type="PROSITE" id="PS51186"/>
    </source>
</evidence>
<comment type="caution">
    <text evidence="2">The sequence shown here is derived from an EMBL/GenBank/DDBJ whole genome shotgun (WGS) entry which is preliminary data.</text>
</comment>
<dbReference type="InterPro" id="IPR016181">
    <property type="entry name" value="Acyl_CoA_acyltransferase"/>
</dbReference>
<evidence type="ECO:0000313" key="2">
    <source>
        <dbReference type="EMBL" id="MBA2870350.1"/>
    </source>
</evidence>
<dbReference type="AlphaFoldDB" id="A0A7V9YY30"/>
<dbReference type="Proteomes" id="UP000580891">
    <property type="component" value="Unassembled WGS sequence"/>
</dbReference>
<dbReference type="GO" id="GO:0016747">
    <property type="term" value="F:acyltransferase activity, transferring groups other than amino-acyl groups"/>
    <property type="evidence" value="ECO:0007669"/>
    <property type="project" value="InterPro"/>
</dbReference>
<accession>A0A7V9YY30</accession>
<evidence type="ECO:0000313" key="3">
    <source>
        <dbReference type="Proteomes" id="UP000580891"/>
    </source>
</evidence>
<dbReference type="RefSeq" id="WP_181536044.1">
    <property type="nucleotide sequence ID" value="NZ_JACDUU010000001.1"/>
</dbReference>
<dbReference type="Gene3D" id="3.40.630.30">
    <property type="match status" value="1"/>
</dbReference>
<dbReference type="EMBL" id="JACDUU010000001">
    <property type="protein sequence ID" value="MBA2870350.1"/>
    <property type="molecule type" value="Genomic_DNA"/>
</dbReference>
<proteinExistence type="predicted"/>
<reference evidence="2 3" key="1">
    <citation type="submission" date="2020-07" db="EMBL/GenBank/DDBJ databases">
        <title>Genomic Encyclopedia of Type Strains, Phase IV (KMG-IV): sequencing the most valuable type-strain genomes for metagenomic binning, comparative biology and taxonomic classification.</title>
        <authorList>
            <person name="Goeker M."/>
        </authorList>
    </citation>
    <scope>NUCLEOTIDE SEQUENCE [LARGE SCALE GENOMIC DNA]</scope>
    <source>
        <strain evidence="2 3">DSM 25220</strain>
    </source>
</reference>
<protein>
    <recommendedName>
        <fullName evidence="1">N-acetyltransferase domain-containing protein</fullName>
    </recommendedName>
</protein>